<accession>A0A1J5PH92</accession>
<protein>
    <submittedName>
        <fullName evidence="1">Uncharacterized protein</fullName>
    </submittedName>
</protein>
<dbReference type="AlphaFoldDB" id="A0A1J5PH92"/>
<proteinExistence type="predicted"/>
<reference evidence="1" key="1">
    <citation type="submission" date="2016-10" db="EMBL/GenBank/DDBJ databases">
        <title>Sequence of Gallionella enrichment culture.</title>
        <authorList>
            <person name="Poehlein A."/>
            <person name="Muehling M."/>
            <person name="Daniel R."/>
        </authorList>
    </citation>
    <scope>NUCLEOTIDE SEQUENCE</scope>
</reference>
<evidence type="ECO:0000313" key="1">
    <source>
        <dbReference type="EMBL" id="OIQ70594.1"/>
    </source>
</evidence>
<dbReference type="EMBL" id="MLJW01004125">
    <property type="protein sequence ID" value="OIQ70594.1"/>
    <property type="molecule type" value="Genomic_DNA"/>
</dbReference>
<organism evidence="1">
    <name type="scientific">mine drainage metagenome</name>
    <dbReference type="NCBI Taxonomy" id="410659"/>
    <lineage>
        <taxon>unclassified sequences</taxon>
        <taxon>metagenomes</taxon>
        <taxon>ecological metagenomes</taxon>
    </lineage>
</organism>
<gene>
    <name evidence="1" type="ORF">GALL_477910</name>
</gene>
<sequence length="146" mass="15560">MVALAQADELPLGGPAAVAPVVKAHLQRDLDRGGAVAAEEAVAEHSAGQLRQALGQFDGRLVGAASQHDMRQAVELVLERRIDARIGMAEQIDPPGAVCVEVAATRIVEQPWALATHDGERQQLRGALHLRARVPDRTETSMGKIL</sequence>
<name>A0A1J5PH92_9ZZZZ</name>
<comment type="caution">
    <text evidence="1">The sequence shown here is derived from an EMBL/GenBank/DDBJ whole genome shotgun (WGS) entry which is preliminary data.</text>
</comment>